<organism evidence="2 3">
    <name type="scientific">Nocardioides imazamoxiresistens</name>
    <dbReference type="NCBI Taxonomy" id="3231893"/>
    <lineage>
        <taxon>Bacteria</taxon>
        <taxon>Bacillati</taxon>
        <taxon>Actinomycetota</taxon>
        <taxon>Actinomycetes</taxon>
        <taxon>Propionibacteriales</taxon>
        <taxon>Nocardioidaceae</taxon>
        <taxon>Nocardioides</taxon>
    </lineage>
</organism>
<dbReference type="SUPFAM" id="SSF46785">
    <property type="entry name" value="Winged helix' DNA-binding domain"/>
    <property type="match status" value="1"/>
</dbReference>
<protein>
    <submittedName>
        <fullName evidence="2">Transcriptional regulator</fullName>
    </submittedName>
</protein>
<evidence type="ECO:0000313" key="3">
    <source>
        <dbReference type="Proteomes" id="UP001268542"/>
    </source>
</evidence>
<dbReference type="InterPro" id="IPR027395">
    <property type="entry name" value="WH_DNA-bd_dom"/>
</dbReference>
<dbReference type="PANTHER" id="PTHR37318">
    <property type="entry name" value="BSL7504 PROTEIN"/>
    <property type="match status" value="1"/>
</dbReference>
<sequence length="99" mass="10635">MTRSGIGDLDPVIHAPKRLAAMAVLSTADQVTFQFLKERLELADSDLSKQMSALEAAGYVAVAKSGRGRGASTSFKLTRAGRTAYRTHRDALRALLGED</sequence>
<dbReference type="EMBL" id="JAVYII010000010">
    <property type="protein sequence ID" value="MDT9595211.1"/>
    <property type="molecule type" value="Genomic_DNA"/>
</dbReference>
<dbReference type="RefSeq" id="WP_315735729.1">
    <property type="nucleotide sequence ID" value="NZ_JAVYII010000010.1"/>
</dbReference>
<comment type="caution">
    <text evidence="2">The sequence shown here is derived from an EMBL/GenBank/DDBJ whole genome shotgun (WGS) entry which is preliminary data.</text>
</comment>
<dbReference type="PANTHER" id="PTHR37318:SF1">
    <property type="entry name" value="BSL7504 PROTEIN"/>
    <property type="match status" value="1"/>
</dbReference>
<evidence type="ECO:0000259" key="1">
    <source>
        <dbReference type="Pfam" id="PF13601"/>
    </source>
</evidence>
<evidence type="ECO:0000313" key="2">
    <source>
        <dbReference type="EMBL" id="MDT9595211.1"/>
    </source>
</evidence>
<dbReference type="Proteomes" id="UP001268542">
    <property type="component" value="Unassembled WGS sequence"/>
</dbReference>
<dbReference type="InterPro" id="IPR036390">
    <property type="entry name" value="WH_DNA-bd_sf"/>
</dbReference>
<dbReference type="Gene3D" id="1.10.10.10">
    <property type="entry name" value="Winged helix-like DNA-binding domain superfamily/Winged helix DNA-binding domain"/>
    <property type="match status" value="1"/>
</dbReference>
<gene>
    <name evidence="2" type="ORF">RDV89_19140</name>
</gene>
<accession>A0ABU3Q126</accession>
<reference evidence="2 3" key="1">
    <citation type="submission" date="2023-08" db="EMBL/GenBank/DDBJ databases">
        <title>Nocardioides seae sp. nov., a bacterium isolated from a soil.</title>
        <authorList>
            <person name="Wang X."/>
        </authorList>
    </citation>
    <scope>NUCLEOTIDE SEQUENCE [LARGE SCALE GENOMIC DNA]</scope>
    <source>
        <strain evidence="2 3">YZH12</strain>
    </source>
</reference>
<dbReference type="Pfam" id="PF13601">
    <property type="entry name" value="HTH_34"/>
    <property type="match status" value="1"/>
</dbReference>
<name>A0ABU3Q126_9ACTN</name>
<proteinExistence type="predicted"/>
<keyword evidence="3" id="KW-1185">Reference proteome</keyword>
<dbReference type="InterPro" id="IPR036388">
    <property type="entry name" value="WH-like_DNA-bd_sf"/>
</dbReference>
<feature type="domain" description="Winged helix DNA-binding" evidence="1">
    <location>
        <begin position="18"/>
        <end position="95"/>
    </location>
</feature>